<dbReference type="Proteomes" id="UP000515908">
    <property type="component" value="Chromosome 16"/>
</dbReference>
<evidence type="ECO:0000313" key="3">
    <source>
        <dbReference type="Proteomes" id="UP000515908"/>
    </source>
</evidence>
<accession>A0A7G2CMP4</accession>
<feature type="domain" description="UDENN" evidence="1">
    <location>
        <begin position="1"/>
        <end position="268"/>
    </location>
</feature>
<dbReference type="AlphaFoldDB" id="A0A7G2CMP4"/>
<keyword evidence="3" id="KW-1185">Reference proteome</keyword>
<dbReference type="EMBL" id="LR877160">
    <property type="protein sequence ID" value="CAD2220214.1"/>
    <property type="molecule type" value="Genomic_DNA"/>
</dbReference>
<evidence type="ECO:0000313" key="2">
    <source>
        <dbReference type="EMBL" id="CAD2220214.1"/>
    </source>
</evidence>
<gene>
    <name evidence="2" type="ORF">ADEAN_000772900</name>
</gene>
<protein>
    <recommendedName>
        <fullName evidence="1">UDENN domain-containing protein</fullName>
    </recommendedName>
</protein>
<proteinExistence type="predicted"/>
<dbReference type="PROSITE" id="PS50211">
    <property type="entry name" value="DENN"/>
    <property type="match status" value="1"/>
</dbReference>
<name>A0A7G2CMP4_9TRYP</name>
<dbReference type="InterPro" id="IPR037516">
    <property type="entry name" value="Tripartite_DENN"/>
</dbReference>
<organism evidence="2 3">
    <name type="scientific">Angomonas deanei</name>
    <dbReference type="NCBI Taxonomy" id="59799"/>
    <lineage>
        <taxon>Eukaryota</taxon>
        <taxon>Discoba</taxon>
        <taxon>Euglenozoa</taxon>
        <taxon>Kinetoplastea</taxon>
        <taxon>Metakinetoplastina</taxon>
        <taxon>Trypanosomatida</taxon>
        <taxon>Trypanosomatidae</taxon>
        <taxon>Strigomonadinae</taxon>
        <taxon>Angomonas</taxon>
    </lineage>
</organism>
<reference evidence="2 3" key="1">
    <citation type="submission" date="2020-08" db="EMBL/GenBank/DDBJ databases">
        <authorList>
            <person name="Newling K."/>
            <person name="Davey J."/>
            <person name="Forrester S."/>
        </authorList>
    </citation>
    <scope>NUCLEOTIDE SEQUENCE [LARGE SCALE GENOMIC DNA]</scope>
    <source>
        <strain evidence="3">Crithidia deanei Carvalho (ATCC PRA-265)</strain>
    </source>
</reference>
<sequence>MNPHSSVNQLLPGNSTELQLAKLLPNYNNNNNKTIRITRPFDLLHPSIDAPLSVLLLSFSFPSIKLLHALLLQGKKIVVVSPPHGAQLSSAVVVTLPSLLSPMVYSGELLPYLPFPVEGHDPHPVLEEVMDAILLASQDVAQTDIMNKNQSASYIIGADCRILPYLTLRVSAVRASRAEVLSNNNHHKEDLEEIWIADTRTGSVAPLPLEETKLSAKQNHHHINNVISVGLTPGSDKLRSNVSRLVSPAERRNFFYFWRNDKRNRIHF</sequence>
<evidence type="ECO:0000259" key="1">
    <source>
        <dbReference type="PROSITE" id="PS50211"/>
    </source>
</evidence>
<dbReference type="VEuPathDB" id="TriTrypDB:ADEAN_000772900"/>